<comment type="similarity">
    <text evidence="2">Belongs to the isochorismate synthase family.</text>
</comment>
<feature type="domain" description="Chorismate-utilising enzyme C-terminal" evidence="6">
    <location>
        <begin position="159"/>
        <end position="391"/>
    </location>
</feature>
<dbReference type="Pfam" id="PF00425">
    <property type="entry name" value="Chorismate_bind"/>
    <property type="match status" value="1"/>
</dbReference>
<organism evidence="7 8">
    <name type="scientific">Candidatus Rhabdochlamydia oedothoracis</name>
    <dbReference type="NCBI Taxonomy" id="2720720"/>
    <lineage>
        <taxon>Bacteria</taxon>
        <taxon>Pseudomonadati</taxon>
        <taxon>Chlamydiota</taxon>
        <taxon>Chlamydiia</taxon>
        <taxon>Parachlamydiales</taxon>
        <taxon>Candidatus Rhabdochlamydiaceae</taxon>
        <taxon>Candidatus Rhabdochlamydia</taxon>
    </lineage>
</organism>
<dbReference type="PANTHER" id="PTHR42839:SF2">
    <property type="entry name" value="ISOCHORISMATE SYNTHASE ENTC"/>
    <property type="match status" value="1"/>
</dbReference>
<name>A0ABX8V0Q1_9BACT</name>
<dbReference type="InterPro" id="IPR005801">
    <property type="entry name" value="ADC_synthase"/>
</dbReference>
<evidence type="ECO:0000256" key="5">
    <source>
        <dbReference type="ARBA" id="ARBA00041564"/>
    </source>
</evidence>
<evidence type="ECO:0000313" key="7">
    <source>
        <dbReference type="EMBL" id="QYF48798.1"/>
    </source>
</evidence>
<dbReference type="GO" id="GO:0008909">
    <property type="term" value="F:isochorismate synthase activity"/>
    <property type="evidence" value="ECO:0007669"/>
    <property type="project" value="UniProtKB-EC"/>
</dbReference>
<evidence type="ECO:0000256" key="2">
    <source>
        <dbReference type="ARBA" id="ARBA00005297"/>
    </source>
</evidence>
<evidence type="ECO:0000256" key="1">
    <source>
        <dbReference type="ARBA" id="ARBA00000799"/>
    </source>
</evidence>
<protein>
    <recommendedName>
        <fullName evidence="3">isochorismate synthase</fullName>
        <ecNumber evidence="3">5.4.4.2</ecNumber>
    </recommendedName>
    <alternativeName>
        <fullName evidence="5">Isochorismate mutase</fullName>
    </alternativeName>
</protein>
<dbReference type="PANTHER" id="PTHR42839">
    <property type="entry name" value="ISOCHORISMATE SYNTHASE ENTC"/>
    <property type="match status" value="1"/>
</dbReference>
<dbReference type="SUPFAM" id="SSF56322">
    <property type="entry name" value="ADC synthase"/>
    <property type="match status" value="1"/>
</dbReference>
<dbReference type="EMBL" id="CP075587">
    <property type="protein sequence ID" value="QYF48798.1"/>
    <property type="molecule type" value="Genomic_DNA"/>
</dbReference>
<keyword evidence="4 7" id="KW-0413">Isomerase</keyword>
<dbReference type="Proteomes" id="UP000826014">
    <property type="component" value="Chromosome"/>
</dbReference>
<dbReference type="Gene3D" id="3.60.120.10">
    <property type="entry name" value="Anthranilate synthase"/>
    <property type="match status" value="1"/>
</dbReference>
<evidence type="ECO:0000259" key="6">
    <source>
        <dbReference type="Pfam" id="PF00425"/>
    </source>
</evidence>
<dbReference type="RefSeq" id="WP_215217257.1">
    <property type="nucleotide sequence ID" value="NZ_CP075587.1"/>
</dbReference>
<evidence type="ECO:0000256" key="4">
    <source>
        <dbReference type="ARBA" id="ARBA00023235"/>
    </source>
</evidence>
<gene>
    <name evidence="7" type="ORF">RHABOEDO_001016</name>
</gene>
<comment type="catalytic activity">
    <reaction evidence="1">
        <text>chorismate = isochorismate</text>
        <dbReference type="Rhea" id="RHEA:18985"/>
        <dbReference type="ChEBI" id="CHEBI:29748"/>
        <dbReference type="ChEBI" id="CHEBI:29780"/>
        <dbReference type="EC" id="5.4.4.2"/>
    </reaction>
</comment>
<proteinExistence type="inferred from homology"/>
<dbReference type="InterPro" id="IPR004561">
    <property type="entry name" value="IsoChor_synthase"/>
</dbReference>
<reference evidence="7 8" key="1">
    <citation type="journal article" date="2022" name="bioRxiv">
        <title>Ecology and evolution of chlamydial symbionts of arthropods.</title>
        <authorList>
            <person name="Halter T."/>
            <person name="Koestlbacher S."/>
            <person name="Collingro A."/>
            <person name="Sixt B.S."/>
            <person name="Toenshoff E.R."/>
            <person name="Hendrickx F."/>
            <person name="Kostanjsek R."/>
            <person name="Horn M."/>
        </authorList>
    </citation>
    <scope>NUCLEOTIDE SEQUENCE [LARGE SCALE GENOMIC DNA]</scope>
    <source>
        <strain evidence="7">W744xW776</strain>
    </source>
</reference>
<keyword evidence="8" id="KW-1185">Reference proteome</keyword>
<dbReference type="InterPro" id="IPR015890">
    <property type="entry name" value="Chorismate_C"/>
</dbReference>
<evidence type="ECO:0000256" key="3">
    <source>
        <dbReference type="ARBA" id="ARBA00012824"/>
    </source>
</evidence>
<dbReference type="EC" id="5.4.4.2" evidence="3"/>
<accession>A0ABX8V0Q1</accession>
<sequence length="400" mass="45201">MRSFFVNNTSFAYDSCFLDFSYLSNVSWLASQDIYPKVYWKDKHTKTTRMALGSLLCYSDIPHIEQTEDVDLRFFGGIHFPESAWGEELPITQFWLPRFEIVQTNDKITLIAHFINQNPNPLVFKELKPENPIEQVAPCVKISHSPNWTEWEKNVEHVLSIKGLEKIVLARQTQFTTTPAWPLFQALEKKAETATCFAFQFSKDTAFLGATPETLFHRKKNVVFSEAIAGTRPRGINENKLAHELKSSAKDNREFNFVKKFIEQALLPLSNQLSWQKDQILRTTSVQHLHNRAMATLTSDCTDQKLLIALHPTPAVCGTPTQEALKLLKFLEPFQRGWYSGAIGYLGTKGADIAVGIRSALVTSSCLKVFAGAGIVPGSNPLKEWEELEAKAVAFCRILS</sequence>
<evidence type="ECO:0000313" key="8">
    <source>
        <dbReference type="Proteomes" id="UP000826014"/>
    </source>
</evidence>
<dbReference type="NCBIfam" id="TIGR00543">
    <property type="entry name" value="isochor_syn"/>
    <property type="match status" value="1"/>
</dbReference>